<dbReference type="SUPFAM" id="SSF48208">
    <property type="entry name" value="Six-hairpin glycosidases"/>
    <property type="match status" value="1"/>
</dbReference>
<reference evidence="3 4" key="2">
    <citation type="submission" date="2019-01" db="EMBL/GenBank/DDBJ databases">
        <title>Motilimonas pumilus sp. nov., isolated from the gut of sea cucumber (Apostichopus japonicus).</title>
        <authorList>
            <person name="Wang F.-Q."/>
            <person name="Ren L.-H."/>
            <person name="Lin Y.-W."/>
            <person name="Sun G.-H."/>
            <person name="Du Z.-J."/>
            <person name="Zhao J.-X."/>
            <person name="Liu X.-J."/>
            <person name="Liu L.-J."/>
        </authorList>
    </citation>
    <scope>NUCLEOTIDE SEQUENCE [LARGE SCALE GENOMIC DNA]</scope>
    <source>
        <strain evidence="3 4">PLHSC7-2</strain>
    </source>
</reference>
<dbReference type="Proteomes" id="UP000283255">
    <property type="component" value="Unassembled WGS sequence"/>
</dbReference>
<dbReference type="EMBL" id="QZCH01000004">
    <property type="protein sequence ID" value="RJG49511.1"/>
    <property type="molecule type" value="Genomic_DNA"/>
</dbReference>
<evidence type="ECO:0000256" key="2">
    <source>
        <dbReference type="ARBA" id="ARBA00023235"/>
    </source>
</evidence>
<name>A0A418YHE5_9GAMM</name>
<dbReference type="AlphaFoldDB" id="A0A418YHE5"/>
<dbReference type="OrthoDB" id="9806359at2"/>
<comment type="similarity">
    <text evidence="1">Belongs to the N-acylglucosamine 2-epimerase family.</text>
</comment>
<keyword evidence="4" id="KW-1185">Reference proteome</keyword>
<dbReference type="RefSeq" id="WP_119909846.1">
    <property type="nucleotide sequence ID" value="NZ_QZCH01000004.1"/>
</dbReference>
<dbReference type="PANTHER" id="PTHR15108">
    <property type="entry name" value="N-ACYLGLUCOSAMINE-2-EPIMERASE"/>
    <property type="match status" value="1"/>
</dbReference>
<proteinExistence type="inferred from homology"/>
<dbReference type="InterPro" id="IPR010819">
    <property type="entry name" value="AGE/CE"/>
</dbReference>
<gene>
    <name evidence="3" type="ORF">D1Z90_06020</name>
</gene>
<comment type="caution">
    <text evidence="3">The sequence shown here is derived from an EMBL/GenBank/DDBJ whole genome shotgun (WGS) entry which is preliminary data.</text>
</comment>
<evidence type="ECO:0000313" key="4">
    <source>
        <dbReference type="Proteomes" id="UP000283255"/>
    </source>
</evidence>
<dbReference type="Pfam" id="PF07221">
    <property type="entry name" value="GlcNAc_2-epim"/>
    <property type="match status" value="1"/>
</dbReference>
<accession>A0A418YHE5</accession>
<dbReference type="GO" id="GO:0005975">
    <property type="term" value="P:carbohydrate metabolic process"/>
    <property type="evidence" value="ECO:0007669"/>
    <property type="project" value="InterPro"/>
</dbReference>
<sequence>MTTVPFRDPQFIDSHIQQLTEFYQTYAIDNQGGFFQSLFPNGQHQDAGKKQLVSSTRLTWVFATAGRHYQRPEWLALAEHGMKYVAEQHFDATRQGFNWVMDGQHPIEQDNYCYGLAFVVLMYAGCLKSGLAGAKEGLYQAFDIMEQRFWQPEHGLYADQASPDWLSLDSYRGQNANMHACEAMIAAYEASQDSQFLQRAITIADNICRRQTATTNGLIWEHYNQNWQVDWEYNKNDPKNLYKPWGFQPGHLTEWAKLLLQINKHSQLDWLVTSAEHLFQQAWQFAWDEQYGGLVYGFDPDGKVCDDDKYFWVQAESLAAAAMLAKVTGNEQYWQHYDQLWQYSWQHFCGEKHQPWWRVLTRDNQVADQLIASPGAKIDYHTIGACFEVLNAIA</sequence>
<organism evidence="3 4">
    <name type="scientific">Motilimonas pumila</name>
    <dbReference type="NCBI Taxonomy" id="2303987"/>
    <lineage>
        <taxon>Bacteria</taxon>
        <taxon>Pseudomonadati</taxon>
        <taxon>Pseudomonadota</taxon>
        <taxon>Gammaproteobacteria</taxon>
        <taxon>Alteromonadales</taxon>
        <taxon>Alteromonadales genera incertae sedis</taxon>
        <taxon>Motilimonas</taxon>
    </lineage>
</organism>
<keyword evidence="2 3" id="KW-0413">Isomerase</keyword>
<dbReference type="InterPro" id="IPR012341">
    <property type="entry name" value="6hp_glycosidase-like_sf"/>
</dbReference>
<dbReference type="GO" id="GO:0016853">
    <property type="term" value="F:isomerase activity"/>
    <property type="evidence" value="ECO:0007669"/>
    <property type="project" value="UniProtKB-KW"/>
</dbReference>
<dbReference type="InterPro" id="IPR008928">
    <property type="entry name" value="6-hairpin_glycosidase_sf"/>
</dbReference>
<evidence type="ECO:0000313" key="3">
    <source>
        <dbReference type="EMBL" id="RJG49511.1"/>
    </source>
</evidence>
<evidence type="ECO:0000256" key="1">
    <source>
        <dbReference type="ARBA" id="ARBA00008558"/>
    </source>
</evidence>
<protein>
    <submittedName>
        <fullName evidence="3">AGE family epimerase/isomerase</fullName>
    </submittedName>
</protein>
<reference evidence="3 4" key="1">
    <citation type="submission" date="2018-09" db="EMBL/GenBank/DDBJ databases">
        <authorList>
            <person name="Wang F."/>
        </authorList>
    </citation>
    <scope>NUCLEOTIDE SEQUENCE [LARGE SCALE GENOMIC DNA]</scope>
    <source>
        <strain evidence="3 4">PLHSC7-2</strain>
    </source>
</reference>
<dbReference type="Gene3D" id="1.50.10.10">
    <property type="match status" value="1"/>
</dbReference>